<sequence length="47" mass="5505">MCRERKNQRRQRVTAIIGRHGNDPHVGSIVKKDIESPLDNSNQRHRT</sequence>
<name>A0A2K0WB49_GIBNY</name>
<keyword evidence="3" id="KW-1185">Reference proteome</keyword>
<evidence type="ECO:0000256" key="1">
    <source>
        <dbReference type="SAM" id="MobiDB-lite"/>
    </source>
</evidence>
<proteinExistence type="predicted"/>
<gene>
    <name evidence="2" type="ORF">FNYG_07131</name>
</gene>
<evidence type="ECO:0000313" key="2">
    <source>
        <dbReference type="EMBL" id="PNP79515.1"/>
    </source>
</evidence>
<organism evidence="2 3">
    <name type="scientific">Gibberella nygamai</name>
    <name type="common">Bean root rot disease fungus</name>
    <name type="synonym">Fusarium nygamai</name>
    <dbReference type="NCBI Taxonomy" id="42673"/>
    <lineage>
        <taxon>Eukaryota</taxon>
        <taxon>Fungi</taxon>
        <taxon>Dikarya</taxon>
        <taxon>Ascomycota</taxon>
        <taxon>Pezizomycotina</taxon>
        <taxon>Sordariomycetes</taxon>
        <taxon>Hypocreomycetidae</taxon>
        <taxon>Hypocreales</taxon>
        <taxon>Nectriaceae</taxon>
        <taxon>Fusarium</taxon>
        <taxon>Fusarium fujikuroi species complex</taxon>
    </lineage>
</organism>
<evidence type="ECO:0000313" key="3">
    <source>
        <dbReference type="Proteomes" id="UP000236664"/>
    </source>
</evidence>
<reference evidence="2 3" key="1">
    <citation type="submission" date="2017-06" db="EMBL/GenBank/DDBJ databases">
        <title>Genome of Fusarium nygamai isolate CS10214.</title>
        <authorList>
            <person name="Gardiner D.M."/>
            <person name="Obanor F."/>
            <person name="Kazan K."/>
        </authorList>
    </citation>
    <scope>NUCLEOTIDE SEQUENCE [LARGE SCALE GENOMIC DNA]</scope>
    <source>
        <strain evidence="2 3">CS10214</strain>
    </source>
</reference>
<accession>A0A2K0WB49</accession>
<feature type="region of interest" description="Disordered" evidence="1">
    <location>
        <begin position="18"/>
        <end position="47"/>
    </location>
</feature>
<dbReference type="Proteomes" id="UP000236664">
    <property type="component" value="Unassembled WGS sequence"/>
</dbReference>
<comment type="caution">
    <text evidence="2">The sequence shown here is derived from an EMBL/GenBank/DDBJ whole genome shotgun (WGS) entry which is preliminary data.</text>
</comment>
<protein>
    <submittedName>
        <fullName evidence="2">Uncharacterized protein</fullName>
    </submittedName>
</protein>
<dbReference type="EMBL" id="MTQA01000090">
    <property type="protein sequence ID" value="PNP79515.1"/>
    <property type="molecule type" value="Genomic_DNA"/>
</dbReference>
<dbReference type="AlphaFoldDB" id="A0A2K0WB49"/>